<accession>A0AAV8Y945</accession>
<feature type="compositionally biased region" description="Basic and acidic residues" evidence="1">
    <location>
        <begin position="47"/>
        <end position="61"/>
    </location>
</feature>
<name>A0AAV8Y945_9CUCU</name>
<dbReference type="EMBL" id="JAPWTK010000175">
    <property type="protein sequence ID" value="KAJ8946820.1"/>
    <property type="molecule type" value="Genomic_DNA"/>
</dbReference>
<protein>
    <submittedName>
        <fullName evidence="2">Uncharacterized protein</fullName>
    </submittedName>
</protein>
<proteinExistence type="predicted"/>
<sequence>MINMGHLSILLRFDLYNFPSLCILRRWLLLSWSVIWSSIAKLGPAEGEGRAPRRLASDVHENSPGGAQTLDTLEVPSMSRLPHSVYADLWKRNETAY</sequence>
<keyword evidence="3" id="KW-1185">Reference proteome</keyword>
<feature type="region of interest" description="Disordered" evidence="1">
    <location>
        <begin position="44"/>
        <end position="70"/>
    </location>
</feature>
<evidence type="ECO:0000256" key="1">
    <source>
        <dbReference type="SAM" id="MobiDB-lite"/>
    </source>
</evidence>
<comment type="caution">
    <text evidence="2">The sequence shown here is derived from an EMBL/GenBank/DDBJ whole genome shotgun (WGS) entry which is preliminary data.</text>
</comment>
<organism evidence="2 3">
    <name type="scientific">Aromia moschata</name>
    <dbReference type="NCBI Taxonomy" id="1265417"/>
    <lineage>
        <taxon>Eukaryota</taxon>
        <taxon>Metazoa</taxon>
        <taxon>Ecdysozoa</taxon>
        <taxon>Arthropoda</taxon>
        <taxon>Hexapoda</taxon>
        <taxon>Insecta</taxon>
        <taxon>Pterygota</taxon>
        <taxon>Neoptera</taxon>
        <taxon>Endopterygota</taxon>
        <taxon>Coleoptera</taxon>
        <taxon>Polyphaga</taxon>
        <taxon>Cucujiformia</taxon>
        <taxon>Chrysomeloidea</taxon>
        <taxon>Cerambycidae</taxon>
        <taxon>Cerambycinae</taxon>
        <taxon>Callichromatini</taxon>
        <taxon>Aromia</taxon>
    </lineage>
</organism>
<reference evidence="2" key="1">
    <citation type="journal article" date="2023" name="Insect Mol. Biol.">
        <title>Genome sequencing provides insights into the evolution of gene families encoding plant cell wall-degrading enzymes in longhorned beetles.</title>
        <authorList>
            <person name="Shin N.R."/>
            <person name="Okamura Y."/>
            <person name="Kirsch R."/>
            <person name="Pauchet Y."/>
        </authorList>
    </citation>
    <scope>NUCLEOTIDE SEQUENCE</scope>
    <source>
        <strain evidence="2">AMC_N1</strain>
    </source>
</reference>
<dbReference type="AlphaFoldDB" id="A0AAV8Y945"/>
<evidence type="ECO:0000313" key="3">
    <source>
        <dbReference type="Proteomes" id="UP001162162"/>
    </source>
</evidence>
<gene>
    <name evidence="2" type="ORF">NQ318_002099</name>
</gene>
<dbReference type="Proteomes" id="UP001162162">
    <property type="component" value="Unassembled WGS sequence"/>
</dbReference>
<evidence type="ECO:0000313" key="2">
    <source>
        <dbReference type="EMBL" id="KAJ8946820.1"/>
    </source>
</evidence>